<sequence length="39" mass="4163">MERLKAIGFCETLLRVSRADPVNKHVIAAPISPAGENAS</sequence>
<organism evidence="1 2">
    <name type="scientific">Caballeronia sordidicola</name>
    <name type="common">Burkholderia sordidicola</name>
    <dbReference type="NCBI Taxonomy" id="196367"/>
    <lineage>
        <taxon>Bacteria</taxon>
        <taxon>Pseudomonadati</taxon>
        <taxon>Pseudomonadota</taxon>
        <taxon>Betaproteobacteria</taxon>
        <taxon>Burkholderiales</taxon>
        <taxon>Burkholderiaceae</taxon>
        <taxon>Caballeronia</taxon>
    </lineage>
</organism>
<proteinExistence type="predicted"/>
<gene>
    <name evidence="1" type="ORF">PAMC26510_05930</name>
</gene>
<evidence type="ECO:0000313" key="2">
    <source>
        <dbReference type="Proteomes" id="UP000194546"/>
    </source>
</evidence>
<dbReference type="AlphaFoldDB" id="A0A242N6K6"/>
<reference evidence="1 2" key="1">
    <citation type="submission" date="2017-03" db="EMBL/GenBank/DDBJ databases">
        <title>Genome analysis of strain PAMC 26510.</title>
        <authorList>
            <person name="Oh H.-M."/>
            <person name="Yang J.-A."/>
        </authorList>
    </citation>
    <scope>NUCLEOTIDE SEQUENCE [LARGE SCALE GENOMIC DNA]</scope>
    <source>
        <strain evidence="1 2">PAMC 26510</strain>
    </source>
</reference>
<accession>A0A242N6K6</accession>
<protein>
    <submittedName>
        <fullName evidence="1">Uncharacterized protein</fullName>
    </submittedName>
</protein>
<evidence type="ECO:0000313" key="1">
    <source>
        <dbReference type="EMBL" id="OTP79310.1"/>
    </source>
</evidence>
<comment type="caution">
    <text evidence="1">The sequence shown here is derived from an EMBL/GenBank/DDBJ whole genome shotgun (WGS) entry which is preliminary data.</text>
</comment>
<dbReference type="Proteomes" id="UP000194546">
    <property type="component" value="Unassembled WGS sequence"/>
</dbReference>
<name>A0A242N6K6_CABSO</name>
<dbReference type="EMBL" id="NBTY01000029">
    <property type="protein sequence ID" value="OTP79310.1"/>
    <property type="molecule type" value="Genomic_DNA"/>
</dbReference>